<reference evidence="2" key="1">
    <citation type="submission" date="2017-02" db="UniProtKB">
        <authorList>
            <consortium name="WormBaseParasite"/>
        </authorList>
    </citation>
    <scope>IDENTIFICATION</scope>
</reference>
<proteinExistence type="predicted"/>
<evidence type="ECO:0000313" key="1">
    <source>
        <dbReference type="Proteomes" id="UP000046392"/>
    </source>
</evidence>
<name>A0A0N5CBS6_STREA</name>
<keyword evidence="1" id="KW-1185">Reference proteome</keyword>
<evidence type="ECO:0000313" key="2">
    <source>
        <dbReference type="WBParaSite" id="SPAL_0001534000.1"/>
    </source>
</evidence>
<dbReference type="Proteomes" id="UP000046392">
    <property type="component" value="Unplaced"/>
</dbReference>
<protein>
    <submittedName>
        <fullName evidence="2">Uncharacterized protein</fullName>
    </submittedName>
</protein>
<dbReference type="AlphaFoldDB" id="A0A0N5CBS6"/>
<organism evidence="1 2">
    <name type="scientific">Strongyloides papillosus</name>
    <name type="common">Intestinal threadworm</name>
    <dbReference type="NCBI Taxonomy" id="174720"/>
    <lineage>
        <taxon>Eukaryota</taxon>
        <taxon>Metazoa</taxon>
        <taxon>Ecdysozoa</taxon>
        <taxon>Nematoda</taxon>
        <taxon>Chromadorea</taxon>
        <taxon>Rhabditida</taxon>
        <taxon>Tylenchina</taxon>
        <taxon>Panagrolaimomorpha</taxon>
        <taxon>Strongyloidoidea</taxon>
        <taxon>Strongyloididae</taxon>
        <taxon>Strongyloides</taxon>
    </lineage>
</organism>
<dbReference type="WBParaSite" id="SPAL_0001534000.1">
    <property type="protein sequence ID" value="SPAL_0001534000.1"/>
    <property type="gene ID" value="SPAL_0001534000"/>
</dbReference>
<accession>A0A0N5CBS6</accession>
<sequence length="99" mass="11572">MIIGVKGFLNFKAFNVHSEMDDSLDTVYKNEGIEANLSNEAMVYDLLYQIVYNNIDDISEMRLRGRSKCNPRKCRCVDANDWPSPIKKIEWMLLFLYLS</sequence>